<protein>
    <submittedName>
        <fullName evidence="1">Uncharacterized protein</fullName>
    </submittedName>
</protein>
<evidence type="ECO:0000313" key="1">
    <source>
        <dbReference type="EMBL" id="ALP47087.1"/>
    </source>
</evidence>
<organism evidence="1 2">
    <name type="scientific">Vibrio phage phi-Grn1</name>
    <dbReference type="NCBI Taxonomy" id="1747713"/>
    <lineage>
        <taxon>Viruses</taxon>
        <taxon>Duplodnaviria</taxon>
        <taxon>Heunggongvirae</taxon>
        <taxon>Uroviricota</taxon>
        <taxon>Caudoviricetes</taxon>
        <taxon>Pantevenvirales</taxon>
        <taxon>Straboviridae</taxon>
        <taxon>Schizotequatrovirus</taxon>
        <taxon>Schizotequatrovirus valkk3</taxon>
    </lineage>
</organism>
<accession>A0A140B3I1</accession>
<reference evidence="1 2" key="1">
    <citation type="journal article" date="2016" name="Front. Microbiol.">
        <title>Comparative Functional Genomic Analysis of Two Vibrio Phages Reveals Complex Metabolic Interactions with the Host Cell.</title>
        <authorList>
            <person name="Skliros D."/>
            <person name="Kalatzis P.G."/>
            <person name="Katharios P."/>
            <person name="Flemetakis E."/>
        </authorList>
    </citation>
    <scope>NUCLEOTIDE SEQUENCE [LARGE SCALE GENOMIC DNA]</scope>
</reference>
<dbReference type="EMBL" id="KT919972">
    <property type="protein sequence ID" value="ALP47087.1"/>
    <property type="molecule type" value="Genomic_DNA"/>
</dbReference>
<dbReference type="Proteomes" id="UP000230575">
    <property type="component" value="Segment"/>
</dbReference>
<gene>
    <name evidence="1" type="ORF">phiGrn1_0087</name>
</gene>
<evidence type="ECO:0000313" key="2">
    <source>
        <dbReference type="Proteomes" id="UP000230575"/>
    </source>
</evidence>
<sequence length="182" mass="19047">MPIVTGDLRFNKSLHVVAASPGNGNTNDQEVDSLGGGISATELVSGQVHDLFDAVPSSEASSGRVEYRLIYVKNNHPSLTLYDAMVYMSANTASADSTIELGLDPVALNGVDSLITLDDEVDSGTELSTVIFGEHSTFESGLDIGNLAAGEYRAIWVRRTINAGAAAALETATITVRGDTDA</sequence>
<name>A0A140B3I1_9CAUD</name>
<proteinExistence type="predicted"/>